<evidence type="ECO:0000256" key="2">
    <source>
        <dbReference type="SAM" id="SignalP"/>
    </source>
</evidence>
<feature type="region of interest" description="Disordered" evidence="1">
    <location>
        <begin position="40"/>
        <end position="76"/>
    </location>
</feature>
<dbReference type="Proteomes" id="UP000294114">
    <property type="component" value="Unassembled WGS sequence"/>
</dbReference>
<keyword evidence="4" id="KW-1185">Reference proteome</keyword>
<evidence type="ECO:0000256" key="1">
    <source>
        <dbReference type="SAM" id="MobiDB-lite"/>
    </source>
</evidence>
<evidence type="ECO:0000313" key="4">
    <source>
        <dbReference type="Proteomes" id="UP000294114"/>
    </source>
</evidence>
<evidence type="ECO:0000313" key="3">
    <source>
        <dbReference type="EMBL" id="RZU77747.1"/>
    </source>
</evidence>
<dbReference type="RefSeq" id="WP_130339325.1">
    <property type="nucleotide sequence ID" value="NZ_SHLD01000001.1"/>
</dbReference>
<feature type="signal peptide" evidence="2">
    <location>
        <begin position="1"/>
        <end position="30"/>
    </location>
</feature>
<keyword evidence="2" id="KW-0732">Signal</keyword>
<gene>
    <name evidence="3" type="ORF">EV384_6488</name>
</gene>
<comment type="caution">
    <text evidence="3">The sequence shown here is derived from an EMBL/GenBank/DDBJ whole genome shotgun (WGS) entry which is preliminary data.</text>
</comment>
<reference evidence="3 4" key="1">
    <citation type="submission" date="2019-02" db="EMBL/GenBank/DDBJ databases">
        <title>Sequencing the genomes of 1000 actinobacteria strains.</title>
        <authorList>
            <person name="Klenk H.-P."/>
        </authorList>
    </citation>
    <scope>NUCLEOTIDE SEQUENCE [LARGE SCALE GENOMIC DNA]</scope>
    <source>
        <strain evidence="3 4">DSM 45612</strain>
    </source>
</reference>
<feature type="region of interest" description="Disordered" evidence="1">
    <location>
        <begin position="125"/>
        <end position="172"/>
    </location>
</feature>
<feature type="chain" id="PRO_5021005157" evidence="2">
    <location>
        <begin position="31"/>
        <end position="172"/>
    </location>
</feature>
<name>A0A4Q8BI61_9ACTN</name>
<accession>A0A4Q8BI61</accession>
<dbReference type="OrthoDB" id="3405601at2"/>
<organism evidence="3 4">
    <name type="scientific">Micromonospora kangleipakensis</name>
    <dbReference type="NCBI Taxonomy" id="1077942"/>
    <lineage>
        <taxon>Bacteria</taxon>
        <taxon>Bacillati</taxon>
        <taxon>Actinomycetota</taxon>
        <taxon>Actinomycetes</taxon>
        <taxon>Micromonosporales</taxon>
        <taxon>Micromonosporaceae</taxon>
        <taxon>Micromonospora</taxon>
    </lineage>
</organism>
<protein>
    <submittedName>
        <fullName evidence="3">Uncharacterized protein</fullName>
    </submittedName>
</protein>
<dbReference type="EMBL" id="SHLD01000001">
    <property type="protein sequence ID" value="RZU77747.1"/>
    <property type="molecule type" value="Genomic_DNA"/>
</dbReference>
<proteinExistence type="predicted"/>
<sequence>MLETALAKLLTLKVGATALAVAATGGVALAAATGTLPDPLNTSTAKPSAHATGKPSDAADQGKGSPAGAKGSPSPNLVGLCHAYKAGVADNPGKALENPAFRVLITSAGTKEKVAAYCDTLLANEKGRPSGAAKPTVTPSHPAGRPQTRPTTAKTERPEAPGGHPATTPATN</sequence>
<dbReference type="AlphaFoldDB" id="A0A4Q8BI61"/>